<dbReference type="InterPro" id="IPR022472">
    <property type="entry name" value="VPLPA-CTERM"/>
</dbReference>
<dbReference type="NCBIfam" id="TIGR03370">
    <property type="entry name" value="VPLPA-CTERM"/>
    <property type="match status" value="1"/>
</dbReference>
<gene>
    <name evidence="2" type="ORF">MNBD_GAMMA11-773</name>
</gene>
<feature type="transmembrane region" description="Helical" evidence="1">
    <location>
        <begin position="230"/>
        <end position="250"/>
    </location>
</feature>
<keyword evidence="1" id="KW-0472">Membrane</keyword>
<sequence length="256" mass="25380">MKNILVSTAVAAVLGTASFGANASGIADGDTLEIAAGGSAVVSCVFGTPIDPATGECPNPAGNVTGQVGSFFQLGGGTTNLTNNQGVILGATQLASGSHAGAPNGTESPSIDVPWEFSSNTGMHQSVSPITVISQTELDFAGWNVTWNGIPSIAMGGCQGGDPANNGGFSGCDTDQDGVDDNFNTGIATVTITGDTYVLDYFANVPAGDPSGFGGAGYTLRLEGAIVHAVPVPAAVWLFGSGLLGLAGIARRKKAA</sequence>
<organism evidence="2">
    <name type="scientific">hydrothermal vent metagenome</name>
    <dbReference type="NCBI Taxonomy" id="652676"/>
    <lineage>
        <taxon>unclassified sequences</taxon>
        <taxon>metagenomes</taxon>
        <taxon>ecological metagenomes</taxon>
    </lineage>
</organism>
<keyword evidence="1" id="KW-0812">Transmembrane</keyword>
<keyword evidence="1" id="KW-1133">Transmembrane helix</keyword>
<evidence type="ECO:0008006" key="3">
    <source>
        <dbReference type="Google" id="ProtNLM"/>
    </source>
</evidence>
<dbReference type="AlphaFoldDB" id="A0A3B0XRB4"/>
<accession>A0A3B0XRB4</accession>
<proteinExistence type="predicted"/>
<evidence type="ECO:0000313" key="2">
    <source>
        <dbReference type="EMBL" id="VAW58714.1"/>
    </source>
</evidence>
<dbReference type="EMBL" id="UOFG01000046">
    <property type="protein sequence ID" value="VAW58714.1"/>
    <property type="molecule type" value="Genomic_DNA"/>
</dbReference>
<protein>
    <recommendedName>
        <fullName evidence="3">PEP-CTERM protein-sorting domain-containing protein</fullName>
    </recommendedName>
</protein>
<reference evidence="2" key="1">
    <citation type="submission" date="2018-06" db="EMBL/GenBank/DDBJ databases">
        <authorList>
            <person name="Zhirakovskaya E."/>
        </authorList>
    </citation>
    <scope>NUCLEOTIDE SEQUENCE</scope>
</reference>
<name>A0A3B0XRB4_9ZZZZ</name>
<evidence type="ECO:0000256" key="1">
    <source>
        <dbReference type="SAM" id="Phobius"/>
    </source>
</evidence>